<keyword evidence="15" id="KW-1185">Reference proteome</keyword>
<name>A0A143P9X9_9STAP</name>
<evidence type="ECO:0000256" key="1">
    <source>
        <dbReference type="ARBA" id="ARBA00004496"/>
    </source>
</evidence>
<dbReference type="SUPFAM" id="SSF50882">
    <property type="entry name" value="beta-Barrel protease inhibitors"/>
    <property type="match status" value="1"/>
</dbReference>
<evidence type="ECO:0000313" key="15">
    <source>
        <dbReference type="Proteomes" id="UP000595942"/>
    </source>
</evidence>
<keyword evidence="8" id="KW-0843">Virulence</keyword>
<gene>
    <name evidence="13" type="ORF">EIG99_10345</name>
    <name evidence="12" type="ORF">I6J05_00730</name>
</gene>
<evidence type="ECO:0000256" key="3">
    <source>
        <dbReference type="ARBA" id="ARBA00011778"/>
    </source>
</evidence>
<reference evidence="12 15" key="2">
    <citation type="submission" date="2021-01" db="EMBL/GenBank/DDBJ databases">
        <title>FDA dAtabase for Regulatory Grade micrObial Sequences (FDA-ARGOS): Supporting development and validation of Infectious Disease Dx tests.</title>
        <authorList>
            <person name="Sproer C."/>
            <person name="Gronow S."/>
            <person name="Severitt S."/>
            <person name="Schroder I."/>
            <person name="Tallon L."/>
            <person name="Sadzewicz L."/>
            <person name="Zhao X."/>
            <person name="Boylan J."/>
            <person name="Ott S."/>
            <person name="Bowen H."/>
            <person name="Vavikolanu K."/>
            <person name="Mehta A."/>
            <person name="Aluvathingal J."/>
            <person name="Nadendla S."/>
            <person name="Lowell S."/>
            <person name="Myers T."/>
            <person name="Yan Y."/>
            <person name="Sichtig H."/>
        </authorList>
    </citation>
    <scope>NUCLEOTIDE SEQUENCE [LARGE SCALE GENOMIC DNA]</scope>
    <source>
        <strain evidence="12 15">FDAARGOS_1148</strain>
    </source>
</reference>
<comment type="function">
    <text evidence="9">Specifically inhibits the cysteine protease staphopain B (SspB) by blocking the active site of the enzyme. Probably required to protect cytoplasmic proteins from being degraded by prematurely activated/folded prostaphopain B. Also involved in growth capacity, viability and bacterial morphology.</text>
</comment>
<dbReference type="RefSeq" id="WP_047131682.1">
    <property type="nucleotide sequence ID" value="NZ_CP015114.1"/>
</dbReference>
<organism evidence="13 14">
    <name type="scientific">Staphylococcus condimenti</name>
    <dbReference type="NCBI Taxonomy" id="70255"/>
    <lineage>
        <taxon>Bacteria</taxon>
        <taxon>Bacillati</taxon>
        <taxon>Bacillota</taxon>
        <taxon>Bacilli</taxon>
        <taxon>Bacillales</taxon>
        <taxon>Staphylococcaceae</taxon>
        <taxon>Staphylococcus</taxon>
    </lineage>
</organism>
<evidence type="ECO:0000256" key="4">
    <source>
        <dbReference type="ARBA" id="ARBA00014746"/>
    </source>
</evidence>
<dbReference type="InterPro" id="IPR016085">
    <property type="entry name" value="Protease_inh_B-barrel_dom"/>
</dbReference>
<proteinExistence type="inferred from homology"/>
<comment type="subunit">
    <text evidence="3">Forms a stable non-covalent complex with prematurely activated/folded SspB.</text>
</comment>
<accession>A0A143P9X9</accession>
<dbReference type="Gene3D" id="2.40.310.10">
    <property type="entry name" value="beta-Barrel protease inhibitors"/>
    <property type="match status" value="1"/>
</dbReference>
<dbReference type="KEGG" id="scv:A4G25_04925"/>
<evidence type="ECO:0000256" key="5">
    <source>
        <dbReference type="ARBA" id="ARBA00022490"/>
    </source>
</evidence>
<dbReference type="EMBL" id="CP068073">
    <property type="protein sequence ID" value="QQS82879.1"/>
    <property type="molecule type" value="Genomic_DNA"/>
</dbReference>
<dbReference type="GO" id="GO:0004869">
    <property type="term" value="F:cysteine-type endopeptidase inhibitor activity"/>
    <property type="evidence" value="ECO:0007669"/>
    <property type="project" value="UniProtKB-KW"/>
</dbReference>
<evidence type="ECO:0000256" key="8">
    <source>
        <dbReference type="ARBA" id="ARBA00023026"/>
    </source>
</evidence>
<dbReference type="Pfam" id="PF09023">
    <property type="entry name" value="Staphostatin_B"/>
    <property type="match status" value="1"/>
</dbReference>
<evidence type="ECO:0000256" key="7">
    <source>
        <dbReference type="ARBA" id="ARBA00022704"/>
    </source>
</evidence>
<reference evidence="13 14" key="1">
    <citation type="submission" date="2018-11" db="EMBL/GenBank/DDBJ databases">
        <title>Genomic profiling of Staphylococcus species from a Poultry farm system in KwaZulu-Natal, South Africa.</title>
        <authorList>
            <person name="Amoako D.G."/>
            <person name="Somboro A.M."/>
            <person name="Abia A.L.K."/>
            <person name="Bester L.A."/>
            <person name="Essack S.Y."/>
        </authorList>
    </citation>
    <scope>NUCLEOTIDE SEQUENCE [LARGE SCALE GENOMIC DNA]</scope>
    <source>
        <strain evidence="13 14">SA11</strain>
    </source>
</reference>
<dbReference type="Proteomes" id="UP000293854">
    <property type="component" value="Unassembled WGS sequence"/>
</dbReference>
<comment type="subcellular location">
    <subcellularLocation>
        <location evidence="1">Cytoplasm</location>
    </subcellularLocation>
</comment>
<keyword evidence="6 12" id="KW-0646">Protease inhibitor</keyword>
<evidence type="ECO:0000256" key="9">
    <source>
        <dbReference type="ARBA" id="ARBA00025412"/>
    </source>
</evidence>
<evidence type="ECO:0000256" key="10">
    <source>
        <dbReference type="ARBA" id="ARBA00030637"/>
    </source>
</evidence>
<dbReference type="Proteomes" id="UP000595942">
    <property type="component" value="Chromosome"/>
</dbReference>
<evidence type="ECO:0000259" key="11">
    <source>
        <dbReference type="Pfam" id="PF09023"/>
    </source>
</evidence>
<evidence type="ECO:0000256" key="2">
    <source>
        <dbReference type="ARBA" id="ARBA00007877"/>
    </source>
</evidence>
<evidence type="ECO:0000313" key="12">
    <source>
        <dbReference type="EMBL" id="QQS82879.1"/>
    </source>
</evidence>
<dbReference type="AlphaFoldDB" id="A0A143P9X9"/>
<comment type="similarity">
    <text evidence="2">Belongs to the protease inhibitor I57 (SspC) family.</text>
</comment>
<dbReference type="GO" id="GO:0005737">
    <property type="term" value="C:cytoplasm"/>
    <property type="evidence" value="ECO:0007669"/>
    <property type="project" value="UniProtKB-SubCell"/>
</dbReference>
<evidence type="ECO:0000313" key="13">
    <source>
        <dbReference type="EMBL" id="RZI00857.1"/>
    </source>
</evidence>
<dbReference type="InterPro" id="IPR037296">
    <property type="entry name" value="Staphostatin_A/B"/>
</dbReference>
<dbReference type="OrthoDB" id="2401789at2"/>
<dbReference type="GeneID" id="93727200"/>
<feature type="domain" description="Staphostatin B" evidence="11">
    <location>
        <begin position="18"/>
        <end position="107"/>
    </location>
</feature>
<dbReference type="EMBL" id="RQTE01000218">
    <property type="protein sequence ID" value="RZI00857.1"/>
    <property type="molecule type" value="Genomic_DNA"/>
</dbReference>
<sequence length="109" mass="12430">MEKINFNVKYLESLSKAAEELLNHFKGEWISQDDSLSVNIRILYAAPSDLEDIYDIKTISTTDNELNLSQTSSQDFVVCLKKKDLQHIIYEVMNIEGIGSSKPYLLEKG</sequence>
<keyword evidence="5" id="KW-0963">Cytoplasm</keyword>
<keyword evidence="7" id="KW-0789">Thiol protease inhibitor</keyword>
<dbReference type="InterPro" id="IPR015113">
    <property type="entry name" value="Staphostatin_B"/>
</dbReference>
<evidence type="ECO:0000313" key="14">
    <source>
        <dbReference type="Proteomes" id="UP000293854"/>
    </source>
</evidence>
<protein>
    <recommendedName>
        <fullName evidence="4">Staphostatin B</fullName>
    </recommendedName>
    <alternativeName>
        <fullName evidence="10">Staphylococcal cysteine protease B inhibitor</fullName>
    </alternativeName>
</protein>
<evidence type="ECO:0000256" key="6">
    <source>
        <dbReference type="ARBA" id="ARBA00022690"/>
    </source>
</evidence>